<dbReference type="RefSeq" id="XP_067819131.1">
    <property type="nucleotide sequence ID" value="XM_067964101.1"/>
</dbReference>
<protein>
    <submittedName>
        <fullName evidence="1">Uncharacterized protein</fullName>
    </submittedName>
</protein>
<dbReference type="KEGG" id="blac:94349772"/>
<proteinExistence type="predicted"/>
<comment type="caution">
    <text evidence="1">The sequence shown here is derived from an EMBL/GenBank/DDBJ whole genome shotgun (WGS) entry which is preliminary data.</text>
</comment>
<evidence type="ECO:0000313" key="1">
    <source>
        <dbReference type="EMBL" id="TDH69632.1"/>
    </source>
</evidence>
<reference evidence="1 2" key="1">
    <citation type="journal article" date="2021" name="Genome Biol.">
        <title>AFLAP: assembly-free linkage analysis pipeline using k-mers from genome sequencing data.</title>
        <authorList>
            <person name="Fletcher K."/>
            <person name="Zhang L."/>
            <person name="Gil J."/>
            <person name="Han R."/>
            <person name="Cavanaugh K."/>
            <person name="Michelmore R."/>
        </authorList>
    </citation>
    <scope>NUCLEOTIDE SEQUENCE [LARGE SCALE GENOMIC DNA]</scope>
    <source>
        <strain evidence="1 2">SF5</strain>
    </source>
</reference>
<sequence>MLRRVIQRTRLHLPAPIGHDNGAGDASDGEDFPGSPSIAYTCLRDDASVHDYFRQRPENTSDTRVIVAENSAKTRKRHVAELSLEEQKRAADAWARLQTIYGLFRELEASASGDTEFSDAKTLDNINCGRRPAQQSLRRNICDDGLRSLLQQVQLRPGVIFRDLQTLSMADAREENAMPLGFTASMFAALGNAMYNEMLVAAEQNRICPDAFEKLGEKLYAEATSVVVSTA</sequence>
<evidence type="ECO:0000313" key="2">
    <source>
        <dbReference type="Proteomes" id="UP000294530"/>
    </source>
</evidence>
<dbReference type="OrthoDB" id="113434at2759"/>
<keyword evidence="2" id="KW-1185">Reference proteome</keyword>
<name>A0A976IF58_BRELC</name>
<dbReference type="Proteomes" id="UP000294530">
    <property type="component" value="Unassembled WGS sequence"/>
</dbReference>
<dbReference type="GeneID" id="94349772"/>
<dbReference type="AlphaFoldDB" id="A0A976IF58"/>
<accession>A0A976IF58</accession>
<organism evidence="1 2">
    <name type="scientific">Bremia lactucae</name>
    <name type="common">Lettuce downy mildew</name>
    <dbReference type="NCBI Taxonomy" id="4779"/>
    <lineage>
        <taxon>Eukaryota</taxon>
        <taxon>Sar</taxon>
        <taxon>Stramenopiles</taxon>
        <taxon>Oomycota</taxon>
        <taxon>Peronosporomycetes</taxon>
        <taxon>Peronosporales</taxon>
        <taxon>Peronosporaceae</taxon>
        <taxon>Bremia</taxon>
    </lineage>
</organism>
<gene>
    <name evidence="1" type="ORF">CCR75_006028</name>
</gene>
<dbReference type="EMBL" id="SHOA02000002">
    <property type="protein sequence ID" value="TDH69632.1"/>
    <property type="molecule type" value="Genomic_DNA"/>
</dbReference>